<feature type="transmembrane region" description="Helical" evidence="1">
    <location>
        <begin position="12"/>
        <end position="38"/>
    </location>
</feature>
<dbReference type="AlphaFoldDB" id="A0AAN8YM27"/>
<comment type="caution">
    <text evidence="2">The sequence shown here is derived from an EMBL/GenBank/DDBJ whole genome shotgun (WGS) entry which is preliminary data.</text>
</comment>
<evidence type="ECO:0000313" key="2">
    <source>
        <dbReference type="EMBL" id="KAK6793918.1"/>
    </source>
</evidence>
<keyword evidence="1" id="KW-0472">Membrane</keyword>
<keyword evidence="1" id="KW-0812">Transmembrane</keyword>
<keyword evidence="1" id="KW-1133">Transmembrane helix</keyword>
<dbReference type="Proteomes" id="UP001371456">
    <property type="component" value="Unassembled WGS sequence"/>
</dbReference>
<keyword evidence="3" id="KW-1185">Reference proteome</keyword>
<dbReference type="PROSITE" id="PS51257">
    <property type="entry name" value="PROKAR_LIPOPROTEIN"/>
    <property type="match status" value="1"/>
</dbReference>
<dbReference type="EMBL" id="JBANQN010000003">
    <property type="protein sequence ID" value="KAK6793918.1"/>
    <property type="molecule type" value="Genomic_DNA"/>
</dbReference>
<proteinExistence type="predicted"/>
<feature type="transmembrane region" description="Helical" evidence="1">
    <location>
        <begin position="91"/>
        <end position="108"/>
    </location>
</feature>
<evidence type="ECO:0000313" key="3">
    <source>
        <dbReference type="Proteomes" id="UP001371456"/>
    </source>
</evidence>
<protein>
    <submittedName>
        <fullName evidence="2">Uncharacterized protein</fullName>
    </submittedName>
</protein>
<evidence type="ECO:0000256" key="1">
    <source>
        <dbReference type="SAM" id="Phobius"/>
    </source>
</evidence>
<sequence length="119" mass="13287">MLRFLTQLLSCFPIKMCFLLLLCGSITFACCFPSLSLIIRKSICYSLLCGRMMASSIIFPWLLTSLGLSVASFTLVDSSGCTSSFFSNREAKVLSALVLFSFLVLHFYDPPYYLLGLLH</sequence>
<accession>A0AAN8YM27</accession>
<feature type="transmembrane region" description="Helical" evidence="1">
    <location>
        <begin position="58"/>
        <end position="79"/>
    </location>
</feature>
<gene>
    <name evidence="2" type="ORF">RDI58_007371</name>
</gene>
<name>A0AAN8YM27_SOLBU</name>
<organism evidence="2 3">
    <name type="scientific">Solanum bulbocastanum</name>
    <name type="common">Wild potato</name>
    <dbReference type="NCBI Taxonomy" id="147425"/>
    <lineage>
        <taxon>Eukaryota</taxon>
        <taxon>Viridiplantae</taxon>
        <taxon>Streptophyta</taxon>
        <taxon>Embryophyta</taxon>
        <taxon>Tracheophyta</taxon>
        <taxon>Spermatophyta</taxon>
        <taxon>Magnoliopsida</taxon>
        <taxon>eudicotyledons</taxon>
        <taxon>Gunneridae</taxon>
        <taxon>Pentapetalae</taxon>
        <taxon>asterids</taxon>
        <taxon>lamiids</taxon>
        <taxon>Solanales</taxon>
        <taxon>Solanaceae</taxon>
        <taxon>Solanoideae</taxon>
        <taxon>Solaneae</taxon>
        <taxon>Solanum</taxon>
    </lineage>
</organism>
<reference evidence="2 3" key="1">
    <citation type="submission" date="2024-02" db="EMBL/GenBank/DDBJ databases">
        <title>de novo genome assembly of Solanum bulbocastanum strain 11H21.</title>
        <authorList>
            <person name="Hosaka A.J."/>
        </authorList>
    </citation>
    <scope>NUCLEOTIDE SEQUENCE [LARGE SCALE GENOMIC DNA]</scope>
    <source>
        <tissue evidence="2">Young leaves</tissue>
    </source>
</reference>